<dbReference type="Pfam" id="PF01431">
    <property type="entry name" value="Peptidase_M13"/>
    <property type="match status" value="1"/>
</dbReference>
<dbReference type="AlphaFoldDB" id="A0A0N5BPY5"/>
<dbReference type="Proteomes" id="UP000046392">
    <property type="component" value="Unplaced"/>
</dbReference>
<evidence type="ECO:0000313" key="3">
    <source>
        <dbReference type="WBParaSite" id="SPAL_0000796100.1"/>
    </source>
</evidence>
<dbReference type="InterPro" id="IPR024079">
    <property type="entry name" value="MetalloPept_cat_dom_sf"/>
</dbReference>
<dbReference type="InterPro" id="IPR018497">
    <property type="entry name" value="Peptidase_M13_C"/>
</dbReference>
<dbReference type="PANTHER" id="PTHR11733">
    <property type="entry name" value="ZINC METALLOPROTEASE FAMILY M13 NEPRILYSIN-RELATED"/>
    <property type="match status" value="1"/>
</dbReference>
<dbReference type="GO" id="GO:0016485">
    <property type="term" value="P:protein processing"/>
    <property type="evidence" value="ECO:0007669"/>
    <property type="project" value="TreeGrafter"/>
</dbReference>
<dbReference type="GO" id="GO:0004222">
    <property type="term" value="F:metalloendopeptidase activity"/>
    <property type="evidence" value="ECO:0007669"/>
    <property type="project" value="InterPro"/>
</dbReference>
<dbReference type="SUPFAM" id="SSF55486">
    <property type="entry name" value="Metalloproteases ('zincins'), catalytic domain"/>
    <property type="match status" value="1"/>
</dbReference>
<organism evidence="2 3">
    <name type="scientific">Strongyloides papillosus</name>
    <name type="common">Intestinal threadworm</name>
    <dbReference type="NCBI Taxonomy" id="174720"/>
    <lineage>
        <taxon>Eukaryota</taxon>
        <taxon>Metazoa</taxon>
        <taxon>Ecdysozoa</taxon>
        <taxon>Nematoda</taxon>
        <taxon>Chromadorea</taxon>
        <taxon>Rhabditida</taxon>
        <taxon>Tylenchina</taxon>
        <taxon>Panagrolaimomorpha</taxon>
        <taxon>Strongyloidoidea</taxon>
        <taxon>Strongyloididae</taxon>
        <taxon>Strongyloides</taxon>
    </lineage>
</organism>
<dbReference type="PROSITE" id="PS51885">
    <property type="entry name" value="NEPRILYSIN"/>
    <property type="match status" value="1"/>
</dbReference>
<reference evidence="3" key="1">
    <citation type="submission" date="2017-02" db="UniProtKB">
        <authorList>
            <consortium name="WormBaseParasite"/>
        </authorList>
    </citation>
    <scope>IDENTIFICATION</scope>
</reference>
<evidence type="ECO:0000259" key="1">
    <source>
        <dbReference type="Pfam" id="PF01431"/>
    </source>
</evidence>
<dbReference type="GO" id="GO:0005886">
    <property type="term" value="C:plasma membrane"/>
    <property type="evidence" value="ECO:0007669"/>
    <property type="project" value="TreeGrafter"/>
</dbReference>
<accession>A0A0N5BPY5</accession>
<protein>
    <submittedName>
        <fullName evidence="3">Peptidase_M13 domain-containing protein</fullName>
    </submittedName>
</protein>
<dbReference type="WBParaSite" id="SPAL_0000796100.1">
    <property type="protein sequence ID" value="SPAL_0000796100.1"/>
    <property type="gene ID" value="SPAL_0000796100"/>
</dbReference>
<dbReference type="PRINTS" id="PR00786">
    <property type="entry name" value="NEPRILYSIN"/>
</dbReference>
<feature type="domain" description="Peptidase M13 C-terminal" evidence="1">
    <location>
        <begin position="9"/>
        <end position="174"/>
    </location>
</feature>
<dbReference type="InterPro" id="IPR000718">
    <property type="entry name" value="Peptidase_M13"/>
</dbReference>
<name>A0A0N5BPY5_STREA</name>
<evidence type="ECO:0000313" key="2">
    <source>
        <dbReference type="Proteomes" id="UP000046392"/>
    </source>
</evidence>
<dbReference type="PANTHER" id="PTHR11733:SF237">
    <property type="entry name" value="NEPRILYSIN-LIKE 4"/>
    <property type="match status" value="1"/>
</dbReference>
<proteinExistence type="predicted"/>
<sequence>MPQYVYSDSWYDPYENYFSVNSNYLSEPSYSKNFPLSLNYGYLGSTISHEILYAFDSKNFKLILEADNKNYFNVTQVSIEKYKEKSNCFVNQYDMQKESITNRNINGSLTLNENIADNGGHKLVHTANMKYLNTTHDKYEGISIFEKFTEEQLFFISVGRSFYEYTSKDNLETIMDMDMYYLS</sequence>
<keyword evidence="2" id="KW-1185">Reference proteome</keyword>
<dbReference type="Gene3D" id="3.40.390.10">
    <property type="entry name" value="Collagenase (Catalytic Domain)"/>
    <property type="match status" value="1"/>
</dbReference>